<feature type="transmembrane region" description="Helical" evidence="1">
    <location>
        <begin position="20"/>
        <end position="44"/>
    </location>
</feature>
<evidence type="ECO:0000313" key="4">
    <source>
        <dbReference type="Proteomes" id="UP000542674"/>
    </source>
</evidence>
<comment type="caution">
    <text evidence="3">The sequence shown here is derived from an EMBL/GenBank/DDBJ whole genome shotgun (WGS) entry which is preliminary data.</text>
</comment>
<keyword evidence="4" id="KW-1185">Reference proteome</keyword>
<keyword evidence="1" id="KW-1133">Transmembrane helix</keyword>
<dbReference type="InterPro" id="IPR032708">
    <property type="entry name" value="McjB_C"/>
</dbReference>
<sequence length="141" mass="15208">MTTTEAFTTSPRGGPGCRAAATVGLVAAMLLLRLAPFRVVVAAARLARRVGRRTPDPVHAADLVDAVRHTGRWWPTRVACLETSLAATLAAAVTGRRPVWCLGARFRPEPVEYHAWVCLPDGTPVGEYLLAGRHHHATLEI</sequence>
<dbReference type="Pfam" id="PF13471">
    <property type="entry name" value="Transglut_core3"/>
    <property type="match status" value="1"/>
</dbReference>
<dbReference type="EMBL" id="JACHJS010000001">
    <property type="protein sequence ID" value="MBB4966145.1"/>
    <property type="molecule type" value="Genomic_DNA"/>
</dbReference>
<evidence type="ECO:0000256" key="1">
    <source>
        <dbReference type="SAM" id="Phobius"/>
    </source>
</evidence>
<organism evidence="3 4">
    <name type="scientific">Saccharothrix violaceirubra</name>
    <dbReference type="NCBI Taxonomy" id="413306"/>
    <lineage>
        <taxon>Bacteria</taxon>
        <taxon>Bacillati</taxon>
        <taxon>Actinomycetota</taxon>
        <taxon>Actinomycetes</taxon>
        <taxon>Pseudonocardiales</taxon>
        <taxon>Pseudonocardiaceae</taxon>
        <taxon>Saccharothrix</taxon>
    </lineage>
</organism>
<proteinExistence type="predicted"/>
<reference evidence="3 4" key="1">
    <citation type="submission" date="2020-08" db="EMBL/GenBank/DDBJ databases">
        <title>Sequencing the genomes of 1000 actinobacteria strains.</title>
        <authorList>
            <person name="Klenk H.-P."/>
        </authorList>
    </citation>
    <scope>NUCLEOTIDE SEQUENCE [LARGE SCALE GENOMIC DNA]</scope>
    <source>
        <strain evidence="3 4">DSM 45084</strain>
    </source>
</reference>
<keyword evidence="1" id="KW-0812">Transmembrane</keyword>
<accession>A0A7W7T3Z5</accession>
<protein>
    <recommendedName>
        <fullName evidence="2">Microcin J25-processing protein McjB C-terminal domain-containing protein</fullName>
    </recommendedName>
</protein>
<dbReference type="AlphaFoldDB" id="A0A7W7T3Z5"/>
<feature type="domain" description="Microcin J25-processing protein McjB C-terminal" evidence="2">
    <location>
        <begin position="30"/>
        <end position="128"/>
    </location>
</feature>
<evidence type="ECO:0000313" key="3">
    <source>
        <dbReference type="EMBL" id="MBB4966145.1"/>
    </source>
</evidence>
<dbReference type="InterPro" id="IPR053521">
    <property type="entry name" value="McjB-like"/>
</dbReference>
<dbReference type="RefSeq" id="WP_221447263.1">
    <property type="nucleotide sequence ID" value="NZ_BAABAI010000005.1"/>
</dbReference>
<dbReference type="NCBIfam" id="NF033537">
    <property type="entry name" value="lasso_biosyn_B2"/>
    <property type="match status" value="1"/>
</dbReference>
<name>A0A7W7T3Z5_9PSEU</name>
<evidence type="ECO:0000259" key="2">
    <source>
        <dbReference type="Pfam" id="PF13471"/>
    </source>
</evidence>
<gene>
    <name evidence="3" type="ORF">F4559_003504</name>
</gene>
<dbReference type="Proteomes" id="UP000542674">
    <property type="component" value="Unassembled WGS sequence"/>
</dbReference>
<keyword evidence="1" id="KW-0472">Membrane</keyword>